<keyword evidence="2" id="KW-0813">Transport</keyword>
<accession>A0A284RUG9</accession>
<organism evidence="15 16">
    <name type="scientific">Armillaria ostoyae</name>
    <name type="common">Armillaria root rot fungus</name>
    <dbReference type="NCBI Taxonomy" id="47428"/>
    <lineage>
        <taxon>Eukaryota</taxon>
        <taxon>Fungi</taxon>
        <taxon>Dikarya</taxon>
        <taxon>Basidiomycota</taxon>
        <taxon>Agaricomycotina</taxon>
        <taxon>Agaricomycetes</taxon>
        <taxon>Agaricomycetidae</taxon>
        <taxon>Agaricales</taxon>
        <taxon>Marasmiineae</taxon>
        <taxon>Physalacriaceae</taxon>
        <taxon>Armillaria</taxon>
    </lineage>
</organism>
<protein>
    <recommendedName>
        <fullName evidence="14">Ion transport domain-containing protein</fullName>
    </recommendedName>
</protein>
<dbReference type="GO" id="GO:0098703">
    <property type="term" value="P:calcium ion import across plasma membrane"/>
    <property type="evidence" value="ECO:0007669"/>
    <property type="project" value="TreeGrafter"/>
</dbReference>
<dbReference type="PANTHER" id="PTHR45628:SF7">
    <property type="entry name" value="VOLTAGE-DEPENDENT CALCIUM CHANNEL TYPE A SUBUNIT ALPHA-1"/>
    <property type="match status" value="1"/>
</dbReference>
<keyword evidence="9" id="KW-0406">Ion transport</keyword>
<feature type="transmembrane region" description="Helical" evidence="13">
    <location>
        <begin position="296"/>
        <end position="321"/>
    </location>
</feature>
<dbReference type="Pfam" id="PF00520">
    <property type="entry name" value="Ion_trans"/>
    <property type="match status" value="2"/>
</dbReference>
<evidence type="ECO:0000256" key="12">
    <source>
        <dbReference type="ARBA" id="ARBA00023303"/>
    </source>
</evidence>
<dbReference type="Gene3D" id="1.10.287.70">
    <property type="match status" value="2"/>
</dbReference>
<evidence type="ECO:0000256" key="2">
    <source>
        <dbReference type="ARBA" id="ARBA00022448"/>
    </source>
</evidence>
<feature type="transmembrane region" description="Helical" evidence="13">
    <location>
        <begin position="14"/>
        <end position="33"/>
    </location>
</feature>
<proteinExistence type="predicted"/>
<feature type="domain" description="Ion transport" evidence="14">
    <location>
        <begin position="217"/>
        <end position="326"/>
    </location>
</feature>
<evidence type="ECO:0000313" key="15">
    <source>
        <dbReference type="EMBL" id="SJL12372.1"/>
    </source>
</evidence>
<feature type="transmembrane region" description="Helical" evidence="13">
    <location>
        <begin position="107"/>
        <end position="124"/>
    </location>
</feature>
<sequence>MHSLKTARPLLTSVAYFVLFAMILFSIIDVQAFKGSLRRACYLSLTLGEDEIQINDQFCGGYINPDTLNITNYIQLDGTPGTTIKGYICPIGQEQDNPQNNMESFDMMYYVALQVIIVASANGWSPLMYSMIDSEFFISCLFFIICIIILNFWLANLFVAVITNTFSAIRKETKTSAFGAGTYVMICLTCCRRVLKSVPEQNNSLTSKMMVGLLQMVARVILEVPRMRPLLLTVFGNMYGLLNMTLFLILINYIAALVSVQLLCGDYNSDETANFANLFNAFLNCGSAEDASGQTAVVVIFICAWMLFANFIVLQMFIAVINENFDVAVIRRLRVHT</sequence>
<evidence type="ECO:0000256" key="3">
    <source>
        <dbReference type="ARBA" id="ARBA00022568"/>
    </source>
</evidence>
<evidence type="ECO:0000313" key="16">
    <source>
        <dbReference type="Proteomes" id="UP000219338"/>
    </source>
</evidence>
<dbReference type="STRING" id="47428.A0A284RUG9"/>
<dbReference type="Proteomes" id="UP000219338">
    <property type="component" value="Unassembled WGS sequence"/>
</dbReference>
<evidence type="ECO:0000256" key="10">
    <source>
        <dbReference type="ARBA" id="ARBA00023136"/>
    </source>
</evidence>
<evidence type="ECO:0000256" key="13">
    <source>
        <dbReference type="SAM" id="Phobius"/>
    </source>
</evidence>
<keyword evidence="12" id="KW-0407">Ion channel</keyword>
<dbReference type="InterPro" id="IPR005821">
    <property type="entry name" value="Ion_trans_dom"/>
</dbReference>
<dbReference type="PANTHER" id="PTHR45628">
    <property type="entry name" value="VOLTAGE-DEPENDENT CALCIUM CHANNEL TYPE A SUBUNIT ALPHA-1"/>
    <property type="match status" value="1"/>
</dbReference>
<keyword evidence="7" id="KW-0851">Voltage-gated channel</keyword>
<feature type="transmembrane region" description="Helical" evidence="13">
    <location>
        <begin position="234"/>
        <end position="255"/>
    </location>
</feature>
<dbReference type="AlphaFoldDB" id="A0A284RUG9"/>
<dbReference type="GO" id="GO:0005891">
    <property type="term" value="C:voltage-gated calcium channel complex"/>
    <property type="evidence" value="ECO:0007669"/>
    <property type="project" value="TreeGrafter"/>
</dbReference>
<keyword evidence="16" id="KW-1185">Reference proteome</keyword>
<keyword evidence="3" id="KW-0109">Calcium transport</keyword>
<keyword evidence="6" id="KW-0106">Calcium</keyword>
<name>A0A284RUG9_ARMOS</name>
<evidence type="ECO:0000259" key="14">
    <source>
        <dbReference type="Pfam" id="PF00520"/>
    </source>
</evidence>
<evidence type="ECO:0000256" key="5">
    <source>
        <dbReference type="ARBA" id="ARBA00022692"/>
    </source>
</evidence>
<comment type="subcellular location">
    <subcellularLocation>
        <location evidence="1">Membrane</location>
        <topology evidence="1">Multi-pass membrane protein</topology>
    </subcellularLocation>
</comment>
<dbReference type="OrthoDB" id="416585at2759"/>
<keyword evidence="8 13" id="KW-1133">Transmembrane helix</keyword>
<feature type="domain" description="Ion transport" evidence="14">
    <location>
        <begin position="3"/>
        <end position="173"/>
    </location>
</feature>
<evidence type="ECO:0000256" key="11">
    <source>
        <dbReference type="ARBA" id="ARBA00023180"/>
    </source>
</evidence>
<evidence type="ECO:0000256" key="6">
    <source>
        <dbReference type="ARBA" id="ARBA00022837"/>
    </source>
</evidence>
<keyword evidence="11" id="KW-0325">Glycoprotein</keyword>
<keyword evidence="4" id="KW-0107">Calcium channel</keyword>
<gene>
    <name evidence="15" type="ORF">ARMOST_15798</name>
</gene>
<evidence type="ECO:0000256" key="9">
    <source>
        <dbReference type="ARBA" id="ARBA00023065"/>
    </source>
</evidence>
<keyword evidence="5 13" id="KW-0812">Transmembrane</keyword>
<dbReference type="GO" id="GO:0008331">
    <property type="term" value="F:high voltage-gated calcium channel activity"/>
    <property type="evidence" value="ECO:0007669"/>
    <property type="project" value="TreeGrafter"/>
</dbReference>
<dbReference type="EMBL" id="FUEG01000016">
    <property type="protein sequence ID" value="SJL12372.1"/>
    <property type="molecule type" value="Genomic_DNA"/>
</dbReference>
<evidence type="ECO:0000256" key="4">
    <source>
        <dbReference type="ARBA" id="ARBA00022673"/>
    </source>
</evidence>
<evidence type="ECO:0000256" key="8">
    <source>
        <dbReference type="ARBA" id="ARBA00022989"/>
    </source>
</evidence>
<evidence type="ECO:0000256" key="1">
    <source>
        <dbReference type="ARBA" id="ARBA00004141"/>
    </source>
</evidence>
<reference evidence="16" key="1">
    <citation type="journal article" date="2017" name="Nat. Ecol. Evol.">
        <title>Genome expansion and lineage-specific genetic innovations in the forest pathogenic fungi Armillaria.</title>
        <authorList>
            <person name="Sipos G."/>
            <person name="Prasanna A.N."/>
            <person name="Walter M.C."/>
            <person name="O'Connor E."/>
            <person name="Balint B."/>
            <person name="Krizsan K."/>
            <person name="Kiss B."/>
            <person name="Hess J."/>
            <person name="Varga T."/>
            <person name="Slot J."/>
            <person name="Riley R."/>
            <person name="Boka B."/>
            <person name="Rigling D."/>
            <person name="Barry K."/>
            <person name="Lee J."/>
            <person name="Mihaltcheva S."/>
            <person name="LaButti K."/>
            <person name="Lipzen A."/>
            <person name="Waldron R."/>
            <person name="Moloney N.M."/>
            <person name="Sperisen C."/>
            <person name="Kredics L."/>
            <person name="Vagvoelgyi C."/>
            <person name="Patrignani A."/>
            <person name="Fitzpatrick D."/>
            <person name="Nagy I."/>
            <person name="Doyle S."/>
            <person name="Anderson J.B."/>
            <person name="Grigoriev I.V."/>
            <person name="Gueldener U."/>
            <person name="Muensterkoetter M."/>
            <person name="Nagy L.G."/>
        </authorList>
    </citation>
    <scope>NUCLEOTIDE SEQUENCE [LARGE SCALE GENOMIC DNA]</scope>
    <source>
        <strain evidence="16">C18/9</strain>
    </source>
</reference>
<dbReference type="InterPro" id="IPR050599">
    <property type="entry name" value="VDCC_alpha-1_subunit"/>
</dbReference>
<keyword evidence="10 13" id="KW-0472">Membrane</keyword>
<evidence type="ECO:0000256" key="7">
    <source>
        <dbReference type="ARBA" id="ARBA00022882"/>
    </source>
</evidence>
<feature type="transmembrane region" description="Helical" evidence="13">
    <location>
        <begin position="136"/>
        <end position="163"/>
    </location>
</feature>